<dbReference type="Pfam" id="PF17173">
    <property type="entry name" value="DUF5129"/>
    <property type="match status" value="1"/>
</dbReference>
<organism evidence="3 4">
    <name type="scientific">Actinomyces bouchesdurhonensis</name>
    <dbReference type="NCBI Taxonomy" id="1852361"/>
    <lineage>
        <taxon>Bacteria</taxon>
        <taxon>Bacillati</taxon>
        <taxon>Actinomycetota</taxon>
        <taxon>Actinomycetes</taxon>
        <taxon>Actinomycetales</taxon>
        <taxon>Actinomycetaceae</taxon>
        <taxon>Actinomyces</taxon>
    </lineage>
</organism>
<evidence type="ECO:0000313" key="4">
    <source>
        <dbReference type="Proteomes" id="UP000759246"/>
    </source>
</evidence>
<keyword evidence="1" id="KW-1133">Transmembrane helix</keyword>
<evidence type="ECO:0000256" key="1">
    <source>
        <dbReference type="SAM" id="Phobius"/>
    </source>
</evidence>
<feature type="transmembrane region" description="Helical" evidence="1">
    <location>
        <begin position="20"/>
        <end position="44"/>
    </location>
</feature>
<dbReference type="AlphaFoldDB" id="A0A929RMN8"/>
<dbReference type="Proteomes" id="UP000759246">
    <property type="component" value="Unassembled WGS sequence"/>
</dbReference>
<reference evidence="3" key="1">
    <citation type="submission" date="2020-04" db="EMBL/GenBank/DDBJ databases">
        <title>Deep metagenomics examines the oral microbiome during advanced dental caries in children, revealing novel taxa and co-occurrences with host molecules.</title>
        <authorList>
            <person name="Baker J.L."/>
            <person name="Morton J.T."/>
            <person name="Dinis M."/>
            <person name="Alvarez R."/>
            <person name="Tran N.C."/>
            <person name="Knight R."/>
            <person name="Edlund A."/>
        </authorList>
    </citation>
    <scope>NUCLEOTIDE SEQUENCE</scope>
    <source>
        <strain evidence="3">JCVI_30_bin.13</strain>
    </source>
</reference>
<proteinExistence type="predicted"/>
<evidence type="ECO:0000259" key="2">
    <source>
        <dbReference type="Pfam" id="PF17173"/>
    </source>
</evidence>
<dbReference type="InterPro" id="IPR033435">
    <property type="entry name" value="DUF5129"/>
</dbReference>
<protein>
    <submittedName>
        <fullName evidence="3">DUF5129 domain-containing protein</fullName>
    </submittedName>
</protein>
<dbReference type="EMBL" id="JABZGF010000007">
    <property type="protein sequence ID" value="MBF0965730.1"/>
    <property type="molecule type" value="Genomic_DNA"/>
</dbReference>
<feature type="transmembrane region" description="Helical" evidence="1">
    <location>
        <begin position="50"/>
        <end position="69"/>
    </location>
</feature>
<comment type="caution">
    <text evidence="3">The sequence shown here is derived from an EMBL/GenBank/DDBJ whole genome shotgun (WGS) entry which is preliminary data.</text>
</comment>
<accession>A0A929RMN8</accession>
<keyword evidence="1" id="KW-0472">Membrane</keyword>
<feature type="domain" description="DUF5129" evidence="2">
    <location>
        <begin position="48"/>
        <end position="253"/>
    </location>
</feature>
<keyword evidence="1" id="KW-0812">Transmembrane</keyword>
<sequence length="392" mass="43247">MNNAATPGELSPSARGWLRLGAGLALFLVAPAWLGIASLVGAWHSIQWPAWYAWVASIVGVVVLVRGAMLRRRSRESMREAIRGWDDLERCHASVELAVATLLTSGRYERGVNARYQAARAQRERARAVIASCGALSFPASLSAATSRSVERAVASFPSLMDADAAMMAACEFFDRGPNWRRIWDNEMGVVFEDMTVIETITDSIQWRSRVPMVRAMVASLVEWMDQQRLAVIDISESLDRVAITPGQALERLDAIADEARVRLVELIEAVLASDTSMLGRRRYKRWRNGAGEKLRANETRYIGAYRIAGVTYSYNPAQAVRLTANSAGIDLAGSAAHSTARFVAFNAEVYVPPAYLHRYLVWDGMSRYGSSRATYLTSAANIGPHRSEIAF</sequence>
<evidence type="ECO:0000313" key="3">
    <source>
        <dbReference type="EMBL" id="MBF0965730.1"/>
    </source>
</evidence>
<gene>
    <name evidence="3" type="ORF">HXK09_00890</name>
</gene>
<name>A0A929RMN8_9ACTO</name>